<keyword evidence="5" id="KW-0413">Isomerase</keyword>
<evidence type="ECO:0000256" key="1">
    <source>
        <dbReference type="ARBA" id="ARBA00004826"/>
    </source>
</evidence>
<feature type="domain" description="Nudix hydrolase" evidence="6">
    <location>
        <begin position="42"/>
        <end position="173"/>
    </location>
</feature>
<protein>
    <recommendedName>
        <fullName evidence="3">isopentenyl-diphosphate Delta-isomerase</fullName>
        <ecNumber evidence="3">5.3.3.2</ecNumber>
    </recommendedName>
</protein>
<evidence type="ECO:0000256" key="2">
    <source>
        <dbReference type="ARBA" id="ARBA00007579"/>
    </source>
</evidence>
<evidence type="ECO:0000313" key="8">
    <source>
        <dbReference type="Proteomes" id="UP000176923"/>
    </source>
</evidence>
<comment type="similarity">
    <text evidence="2">Belongs to the IPP isomerase type 1 family.</text>
</comment>
<proteinExistence type="inferred from homology"/>
<evidence type="ECO:0000256" key="5">
    <source>
        <dbReference type="ARBA" id="ARBA00023235"/>
    </source>
</evidence>
<dbReference type="CDD" id="cd02885">
    <property type="entry name" value="NUDIX_IPP_Isomerase"/>
    <property type="match status" value="1"/>
</dbReference>
<dbReference type="PROSITE" id="PS51462">
    <property type="entry name" value="NUDIX"/>
    <property type="match status" value="1"/>
</dbReference>
<sequence>MKMHKDHDLKGEQKNQLLQLVDTEGKIIGEATREDCHKGEGKPHLAFMAFVFDENGNIILTQRSSKKTLWDGYWDGAVVSHVLKGETVESAANRRGKEELGVDVMFKDIGNFYYQIRFGDYSENEYCHVLVGVTSSQIIPNDVEVASVKKISKEQFDEFYLQKKDHFTPWFQIAWEKYHKKLSN</sequence>
<dbReference type="PIRSF" id="PIRSF018427">
    <property type="entry name" value="Isopntndiph_ism"/>
    <property type="match status" value="1"/>
</dbReference>
<dbReference type="GO" id="GO:0050992">
    <property type="term" value="P:dimethylallyl diphosphate biosynthetic process"/>
    <property type="evidence" value="ECO:0007669"/>
    <property type="project" value="UniProtKB-UniPathway"/>
</dbReference>
<dbReference type="SUPFAM" id="SSF55811">
    <property type="entry name" value="Nudix"/>
    <property type="match status" value="1"/>
</dbReference>
<keyword evidence="4" id="KW-0414">Isoprene biosynthesis</keyword>
<reference evidence="7 8" key="1">
    <citation type="journal article" date="2016" name="Nat. Commun.">
        <title>Thousands of microbial genomes shed light on interconnected biogeochemical processes in an aquifer system.</title>
        <authorList>
            <person name="Anantharaman K."/>
            <person name="Brown C.T."/>
            <person name="Hug L.A."/>
            <person name="Sharon I."/>
            <person name="Castelle C.J."/>
            <person name="Probst A.J."/>
            <person name="Thomas B.C."/>
            <person name="Singh A."/>
            <person name="Wilkins M.J."/>
            <person name="Karaoz U."/>
            <person name="Brodie E.L."/>
            <person name="Williams K.H."/>
            <person name="Hubbard S.S."/>
            <person name="Banfield J.F."/>
        </authorList>
    </citation>
    <scope>NUCLEOTIDE SEQUENCE [LARGE SCALE GENOMIC DNA]</scope>
</reference>
<comment type="caution">
    <text evidence="7">The sequence shown here is derived from an EMBL/GenBank/DDBJ whole genome shotgun (WGS) entry which is preliminary data.</text>
</comment>
<dbReference type="GO" id="GO:0005737">
    <property type="term" value="C:cytoplasm"/>
    <property type="evidence" value="ECO:0007669"/>
    <property type="project" value="TreeGrafter"/>
</dbReference>
<comment type="pathway">
    <text evidence="1">Isoprenoid biosynthesis; dimethylallyl diphosphate biosynthesis; dimethylallyl diphosphate from isopentenyl diphosphate: step 1/1.</text>
</comment>
<evidence type="ECO:0000256" key="4">
    <source>
        <dbReference type="ARBA" id="ARBA00023229"/>
    </source>
</evidence>
<dbReference type="Pfam" id="PF00293">
    <property type="entry name" value="NUDIX"/>
    <property type="match status" value="1"/>
</dbReference>
<dbReference type="EMBL" id="MFJL01000005">
    <property type="protein sequence ID" value="OGG16940.1"/>
    <property type="molecule type" value="Genomic_DNA"/>
</dbReference>
<name>A0A1F5ZWX0_9BACT</name>
<dbReference type="PANTHER" id="PTHR10885:SF0">
    <property type="entry name" value="ISOPENTENYL-DIPHOSPHATE DELTA-ISOMERASE"/>
    <property type="match status" value="1"/>
</dbReference>
<dbReference type="GO" id="GO:0004452">
    <property type="term" value="F:isopentenyl-diphosphate delta-isomerase activity"/>
    <property type="evidence" value="ECO:0007669"/>
    <property type="project" value="UniProtKB-EC"/>
</dbReference>
<dbReference type="AlphaFoldDB" id="A0A1F5ZWX0"/>
<dbReference type="EC" id="5.3.3.2" evidence="3"/>
<accession>A0A1F5ZWX0</accession>
<evidence type="ECO:0000259" key="6">
    <source>
        <dbReference type="PROSITE" id="PS51462"/>
    </source>
</evidence>
<dbReference type="GO" id="GO:0009240">
    <property type="term" value="P:isopentenyl diphosphate biosynthetic process"/>
    <property type="evidence" value="ECO:0007669"/>
    <property type="project" value="TreeGrafter"/>
</dbReference>
<dbReference type="PANTHER" id="PTHR10885">
    <property type="entry name" value="ISOPENTENYL-DIPHOSPHATE DELTA-ISOMERASE"/>
    <property type="match status" value="1"/>
</dbReference>
<dbReference type="Proteomes" id="UP000176923">
    <property type="component" value="Unassembled WGS sequence"/>
</dbReference>
<gene>
    <name evidence="7" type="ORF">A3D77_06055</name>
</gene>
<dbReference type="UniPathway" id="UPA00059">
    <property type="reaction ID" value="UER00104"/>
</dbReference>
<evidence type="ECO:0000313" key="7">
    <source>
        <dbReference type="EMBL" id="OGG16940.1"/>
    </source>
</evidence>
<dbReference type="InterPro" id="IPR011876">
    <property type="entry name" value="IsopentenylPP_isomerase_typ1"/>
</dbReference>
<evidence type="ECO:0000256" key="3">
    <source>
        <dbReference type="ARBA" id="ARBA00012057"/>
    </source>
</evidence>
<dbReference type="Gene3D" id="3.90.79.10">
    <property type="entry name" value="Nucleoside Triphosphate Pyrophosphohydrolase"/>
    <property type="match status" value="1"/>
</dbReference>
<dbReference type="InterPro" id="IPR000086">
    <property type="entry name" value="NUDIX_hydrolase_dom"/>
</dbReference>
<organism evidence="7 8">
    <name type="scientific">Candidatus Gottesmanbacteria bacterium RIFCSPHIGHO2_02_FULL_39_11</name>
    <dbReference type="NCBI Taxonomy" id="1798382"/>
    <lineage>
        <taxon>Bacteria</taxon>
        <taxon>Candidatus Gottesmaniibacteriota</taxon>
    </lineage>
</organism>
<dbReference type="STRING" id="1798382.A3D77_06055"/>
<dbReference type="InterPro" id="IPR015797">
    <property type="entry name" value="NUDIX_hydrolase-like_dom_sf"/>
</dbReference>